<dbReference type="Proteomes" id="UP001234202">
    <property type="component" value="Unassembled WGS sequence"/>
</dbReference>
<evidence type="ECO:0000313" key="2">
    <source>
        <dbReference type="Proteomes" id="UP001234202"/>
    </source>
</evidence>
<sequence>MATQHATFCEQHADHPPFRYQEDRAAVVALSLCPAELEISLRKHGIEWSPTQLEPGQAGHDLAGQVAYFGIFDGHGGQHVSQYLYERLHAMIEEVSKSSIDDVVQFHKKLGGYFKRFRGGALQPWVQHPDYRDKMTLEERITLTFLQADQLVLSREDTRRCGSTASIALMQSLDNPVQPFYAAQKISLTTAHLGDTKILLCNKHTGKVEPLTEKHHAESRVETSRLRRLGGQLITDSFGESRWMGAIENTRSFGDGDFKPFGVTAEPEIKHRVVNGGDYAYMVLVTDGISTLISNQEIIDLARTSNSPQRAAKAIVNFAGDLGAEDNCTCMVVPLAGWGTVGGKDETEARREYRKSKVSALSSRSRRM</sequence>
<comment type="caution">
    <text evidence="1">The sequence shown here is derived from an EMBL/GenBank/DDBJ whole genome shotgun (WGS) entry which is preliminary data.</text>
</comment>
<evidence type="ECO:0000313" key="1">
    <source>
        <dbReference type="EMBL" id="KAJ9127632.1"/>
    </source>
</evidence>
<dbReference type="EMBL" id="JASBWV010000002">
    <property type="protein sequence ID" value="KAJ9127632.1"/>
    <property type="molecule type" value="Genomic_DNA"/>
</dbReference>
<accession>A0ACC2XWJ7</accession>
<protein>
    <submittedName>
        <fullName evidence="1">Uncharacterized protein</fullName>
    </submittedName>
</protein>
<keyword evidence="2" id="KW-1185">Reference proteome</keyword>
<reference evidence="1" key="1">
    <citation type="submission" date="2023-04" db="EMBL/GenBank/DDBJ databases">
        <title>Draft Genome sequencing of Naganishia species isolated from polar environments using Oxford Nanopore Technology.</title>
        <authorList>
            <person name="Leo P."/>
            <person name="Venkateswaran K."/>
        </authorList>
    </citation>
    <scope>NUCLEOTIDE SEQUENCE</scope>
    <source>
        <strain evidence="1">DBVPG 5303</strain>
    </source>
</reference>
<proteinExistence type="predicted"/>
<organism evidence="1 2">
    <name type="scientific">Naganishia onofrii</name>
    <dbReference type="NCBI Taxonomy" id="1851511"/>
    <lineage>
        <taxon>Eukaryota</taxon>
        <taxon>Fungi</taxon>
        <taxon>Dikarya</taxon>
        <taxon>Basidiomycota</taxon>
        <taxon>Agaricomycotina</taxon>
        <taxon>Tremellomycetes</taxon>
        <taxon>Filobasidiales</taxon>
        <taxon>Filobasidiaceae</taxon>
        <taxon>Naganishia</taxon>
    </lineage>
</organism>
<gene>
    <name evidence="1" type="ORF">QFC24_001042</name>
</gene>
<name>A0ACC2XWJ7_9TREE</name>